<comment type="pathway">
    <text evidence="2">Protein modification; protein glycosylation.</text>
</comment>
<dbReference type="GO" id="GO:0003723">
    <property type="term" value="F:RNA binding"/>
    <property type="evidence" value="ECO:0007669"/>
    <property type="project" value="TreeGrafter"/>
</dbReference>
<dbReference type="AlphaFoldDB" id="A0A1I7VJY4"/>
<name>A0A1I7VJY4_LOALO</name>
<dbReference type="PANTHER" id="PTHR31809">
    <property type="entry name" value="BUD13 HOMOLOG"/>
    <property type="match status" value="1"/>
</dbReference>
<evidence type="ECO:0000256" key="5">
    <source>
        <dbReference type="ARBA" id="ARBA00014454"/>
    </source>
</evidence>
<feature type="transmembrane region" description="Helical" evidence="11">
    <location>
        <begin position="54"/>
        <end position="73"/>
    </location>
</feature>
<dbReference type="UniPathway" id="UPA00378"/>
<dbReference type="GO" id="GO:0070274">
    <property type="term" value="C:RES complex"/>
    <property type="evidence" value="ECO:0007669"/>
    <property type="project" value="TreeGrafter"/>
</dbReference>
<feature type="compositionally biased region" description="Polar residues" evidence="10">
    <location>
        <begin position="232"/>
        <end position="254"/>
    </location>
</feature>
<dbReference type="eggNOG" id="KOG2654">
    <property type="taxonomic scope" value="Eukaryota"/>
</dbReference>
<dbReference type="PANTHER" id="PTHR31809:SF0">
    <property type="entry name" value="BUD13 HOMOLOG"/>
    <property type="match status" value="1"/>
</dbReference>
<dbReference type="InterPro" id="IPR051112">
    <property type="entry name" value="CWC26_splicing_factor"/>
</dbReference>
<feature type="compositionally biased region" description="Basic and acidic residues" evidence="10">
    <location>
        <begin position="284"/>
        <end position="303"/>
    </location>
</feature>
<evidence type="ECO:0000256" key="4">
    <source>
        <dbReference type="ARBA" id="ARBA00011069"/>
    </source>
</evidence>
<sequence length="840" mass="96120">MRLFTVLASLFDDYQRTTSKKLKLIDAYMFYVFITGVVQFVYCVLVGTFPFNSFLSGFISTVGCFVLAASLRIQVNPENKMLFSHIAPERAFADFIFAHKKMMDDAAKKAREEYLKKYLSKDNKRSGKKHKKEKNKSANGLKIHENDAFVDVAQCAEQTSSDDESSKNIEILEKIKKLDSVPKFKPAAFEAVEFKTETNAPRKRHDSSSDENITPDEISLPTTSLELRKSASVRNKNHSGQEIVRQTSANSDVSFPTHRIKDEPLDSDASPPRRPTNCARRNRNNNEDHSFSRRKKSTNDPRLDISPPRCKIKDEPPDSDPSPPRRSTNCMRRNSGDDVSDASPPRRRKRTNNSDSDLSPPRRHDDYAGIPNRGKDFMNYGHQKRKRSDSADSYRHKSNWDSDASQHDKSVGRRKHCRRGRDGSSSRLYRHHEGGQGRRDSPDDSKTSHRSKRDRANENDVKPMTGKSAGLKTLEAHREEVKRLQEDETRLLKSWEGYTSGKDVEAIRRTKLTGKGRETKEDRERKEREAKKQQELEEKYKNWNRGLRQLEERTEKLNEMARVAQEDFARHVDNEAMNEHLKKQLHEKDPMYKYVKKKKENSEIKSGTAYPKYKGSWPPNRFSIAPGYRWDGVNRSNGFEDRIAETANRKVAQRTEYYENIAKYEGFVLLIDSFDSFDYGGCISGRKLLAKKCTSIHGGISRKASVTGYKEGDTDKSTPENSQLIQHHEQFSSSHSDAILKTAVESDRSKIEEKLITGGDASKSTLTTNSISSYKRSMSPDTMLQGATPSSASISGIGYPMYKTYITYEKRGVNVCRSWLRSFDYVRMQSNLLWEGAILC</sequence>
<evidence type="ECO:0000256" key="6">
    <source>
        <dbReference type="ARBA" id="ARBA00022692"/>
    </source>
</evidence>
<dbReference type="InterPro" id="IPR018609">
    <property type="entry name" value="Bud13"/>
</dbReference>
<feature type="compositionally biased region" description="Basic and acidic residues" evidence="10">
    <location>
        <begin position="515"/>
        <end position="533"/>
    </location>
</feature>
<proteinExistence type="inferred from homology"/>
<feature type="compositionally biased region" description="Basic and acidic residues" evidence="10">
    <location>
        <begin position="388"/>
        <end position="411"/>
    </location>
</feature>
<dbReference type="Pfam" id="PF09736">
    <property type="entry name" value="Bud13"/>
    <property type="match status" value="1"/>
</dbReference>
<comment type="subcellular location">
    <subcellularLocation>
        <location evidence="1">Endoplasmic reticulum membrane</location>
        <topology evidence="1">Multi-pass membrane protein</topology>
    </subcellularLocation>
</comment>
<evidence type="ECO:0000256" key="9">
    <source>
        <dbReference type="ARBA" id="ARBA00023136"/>
    </source>
</evidence>
<evidence type="ECO:0000256" key="2">
    <source>
        <dbReference type="ARBA" id="ARBA00004922"/>
    </source>
</evidence>
<evidence type="ECO:0000256" key="8">
    <source>
        <dbReference type="ARBA" id="ARBA00022989"/>
    </source>
</evidence>
<evidence type="ECO:0000256" key="3">
    <source>
        <dbReference type="ARBA" id="ARBA00009386"/>
    </source>
</evidence>
<evidence type="ECO:0000313" key="12">
    <source>
        <dbReference type="Proteomes" id="UP000095285"/>
    </source>
</evidence>
<dbReference type="InterPro" id="IPR003038">
    <property type="entry name" value="DAD/Ost2"/>
</dbReference>
<dbReference type="STRING" id="7209.A0A1I7VJY4"/>
<feature type="region of interest" description="Disordered" evidence="10">
    <location>
        <begin position="196"/>
        <end position="474"/>
    </location>
</feature>
<dbReference type="Proteomes" id="UP000095285">
    <property type="component" value="Unassembled WGS sequence"/>
</dbReference>
<keyword evidence="12" id="KW-1185">Reference proteome</keyword>
<dbReference type="GO" id="GO:0005684">
    <property type="term" value="C:U2-type spliceosomal complex"/>
    <property type="evidence" value="ECO:0007669"/>
    <property type="project" value="TreeGrafter"/>
</dbReference>
<keyword evidence="8 11" id="KW-1133">Transmembrane helix</keyword>
<feature type="compositionally biased region" description="Basic and acidic residues" evidence="10">
    <location>
        <begin position="431"/>
        <end position="447"/>
    </location>
</feature>
<comment type="similarity">
    <text evidence="4">Belongs to the CWC26 family.</text>
</comment>
<evidence type="ECO:0000256" key="1">
    <source>
        <dbReference type="ARBA" id="ARBA00004477"/>
    </source>
</evidence>
<protein>
    <recommendedName>
        <fullName evidence="5">BUD13 homolog</fullName>
    </recommendedName>
</protein>
<feature type="transmembrane region" description="Helical" evidence="11">
    <location>
        <begin position="28"/>
        <end position="48"/>
    </location>
</feature>
<organism evidence="12 13">
    <name type="scientific">Loa loa</name>
    <name type="common">Eye worm</name>
    <name type="synonym">Filaria loa</name>
    <dbReference type="NCBI Taxonomy" id="7209"/>
    <lineage>
        <taxon>Eukaryota</taxon>
        <taxon>Metazoa</taxon>
        <taxon>Ecdysozoa</taxon>
        <taxon>Nematoda</taxon>
        <taxon>Chromadorea</taxon>
        <taxon>Rhabditida</taxon>
        <taxon>Spirurina</taxon>
        <taxon>Spiruromorpha</taxon>
        <taxon>Filarioidea</taxon>
        <taxon>Onchocercidae</taxon>
        <taxon>Loa</taxon>
    </lineage>
</organism>
<feature type="region of interest" description="Disordered" evidence="10">
    <location>
        <begin position="508"/>
        <end position="533"/>
    </location>
</feature>
<evidence type="ECO:0000313" key="13">
    <source>
        <dbReference type="WBParaSite" id="EN70_3348"/>
    </source>
</evidence>
<keyword evidence="6 11" id="KW-0812">Transmembrane</keyword>
<dbReference type="GO" id="GO:0000398">
    <property type="term" value="P:mRNA splicing, via spliceosome"/>
    <property type="evidence" value="ECO:0007669"/>
    <property type="project" value="TreeGrafter"/>
</dbReference>
<reference evidence="12" key="1">
    <citation type="submission" date="2012-04" db="EMBL/GenBank/DDBJ databases">
        <title>The Genome Sequence of Loa loa.</title>
        <authorList>
            <consortium name="The Broad Institute Genome Sequencing Platform"/>
            <consortium name="Broad Institute Genome Sequencing Center for Infectious Disease"/>
            <person name="Nutman T.B."/>
            <person name="Fink D.L."/>
            <person name="Russ C."/>
            <person name="Young S."/>
            <person name="Zeng Q."/>
            <person name="Gargeya S."/>
            <person name="Alvarado L."/>
            <person name="Berlin A."/>
            <person name="Chapman S.B."/>
            <person name="Chen Z."/>
            <person name="Freedman E."/>
            <person name="Gellesch M."/>
            <person name="Goldberg J."/>
            <person name="Griggs A."/>
            <person name="Gujja S."/>
            <person name="Heilman E.R."/>
            <person name="Heiman D."/>
            <person name="Howarth C."/>
            <person name="Mehta T."/>
            <person name="Neiman D."/>
            <person name="Pearson M."/>
            <person name="Roberts A."/>
            <person name="Saif S."/>
            <person name="Shea T."/>
            <person name="Shenoy N."/>
            <person name="Sisk P."/>
            <person name="Stolte C."/>
            <person name="Sykes S."/>
            <person name="White J."/>
            <person name="Yandava C."/>
            <person name="Haas B."/>
            <person name="Henn M.R."/>
            <person name="Nusbaum C."/>
            <person name="Birren B."/>
        </authorList>
    </citation>
    <scope>NUCLEOTIDE SEQUENCE [LARGE SCALE GENOMIC DNA]</scope>
</reference>
<keyword evidence="9 11" id="KW-0472">Membrane</keyword>
<accession>A0A1I7VJY4</accession>
<evidence type="ECO:0000256" key="7">
    <source>
        <dbReference type="ARBA" id="ARBA00022824"/>
    </source>
</evidence>
<evidence type="ECO:0000256" key="11">
    <source>
        <dbReference type="SAM" id="Phobius"/>
    </source>
</evidence>
<comment type="similarity">
    <text evidence="3">Belongs to the DAD/OST2 family.</text>
</comment>
<evidence type="ECO:0000256" key="10">
    <source>
        <dbReference type="SAM" id="MobiDB-lite"/>
    </source>
</evidence>
<dbReference type="Pfam" id="PF02109">
    <property type="entry name" value="DAD"/>
    <property type="match status" value="1"/>
</dbReference>
<reference evidence="13" key="2">
    <citation type="submission" date="2016-11" db="UniProtKB">
        <authorList>
            <consortium name="WormBaseParasite"/>
        </authorList>
    </citation>
    <scope>IDENTIFICATION</scope>
</reference>
<keyword evidence="7" id="KW-0256">Endoplasmic reticulum</keyword>
<dbReference type="WBParaSite" id="EN70_3348">
    <property type="protein sequence ID" value="EN70_3348"/>
    <property type="gene ID" value="EN70_3348"/>
</dbReference>
<dbReference type="GO" id="GO:0008250">
    <property type="term" value="C:oligosaccharyltransferase complex"/>
    <property type="evidence" value="ECO:0007669"/>
    <property type="project" value="InterPro"/>
</dbReference>